<feature type="region of interest" description="Disordered" evidence="5">
    <location>
        <begin position="447"/>
        <end position="469"/>
    </location>
</feature>
<evidence type="ECO:0000313" key="9">
    <source>
        <dbReference type="Proteomes" id="UP000187209"/>
    </source>
</evidence>
<name>A0A1R2BAT5_9CILI</name>
<proteinExistence type="predicted"/>
<dbReference type="Pfam" id="PF08016">
    <property type="entry name" value="PKD_channel"/>
    <property type="match status" value="1"/>
</dbReference>
<reference evidence="8 9" key="1">
    <citation type="submission" date="2016-11" db="EMBL/GenBank/DDBJ databases">
        <title>The macronuclear genome of Stentor coeruleus: a giant cell with tiny introns.</title>
        <authorList>
            <person name="Slabodnick M."/>
            <person name="Ruby J.G."/>
            <person name="Reiff S.B."/>
            <person name="Swart E.C."/>
            <person name="Gosai S."/>
            <person name="Prabakaran S."/>
            <person name="Witkowska E."/>
            <person name="Larue G.E."/>
            <person name="Fisher S."/>
            <person name="Freeman R.M."/>
            <person name="Gunawardena J."/>
            <person name="Chu W."/>
            <person name="Stover N.A."/>
            <person name="Gregory B.D."/>
            <person name="Nowacki M."/>
            <person name="Derisi J."/>
            <person name="Roy S.W."/>
            <person name="Marshall W.F."/>
            <person name="Sood P."/>
        </authorList>
    </citation>
    <scope>NUCLEOTIDE SEQUENCE [LARGE SCALE GENOMIC DNA]</scope>
    <source>
        <strain evidence="8">WM001</strain>
    </source>
</reference>
<dbReference type="PANTHER" id="PTHR12127">
    <property type="entry name" value="MUCOLIPIN"/>
    <property type="match status" value="1"/>
</dbReference>
<feature type="transmembrane region" description="Helical" evidence="6">
    <location>
        <begin position="282"/>
        <end position="305"/>
    </location>
</feature>
<dbReference type="InterPro" id="IPR013122">
    <property type="entry name" value="PKD1_2_channel"/>
</dbReference>
<evidence type="ECO:0000256" key="5">
    <source>
        <dbReference type="SAM" id="MobiDB-lite"/>
    </source>
</evidence>
<evidence type="ECO:0000256" key="6">
    <source>
        <dbReference type="SAM" id="Phobius"/>
    </source>
</evidence>
<dbReference type="Proteomes" id="UP000187209">
    <property type="component" value="Unassembled WGS sequence"/>
</dbReference>
<evidence type="ECO:0000256" key="1">
    <source>
        <dbReference type="ARBA" id="ARBA00004141"/>
    </source>
</evidence>
<gene>
    <name evidence="8" type="ORF">SteCoe_27554</name>
</gene>
<dbReference type="AlphaFoldDB" id="A0A1R2BAT5"/>
<feature type="transmembrane region" description="Helical" evidence="6">
    <location>
        <begin position="417"/>
        <end position="438"/>
    </location>
</feature>
<comment type="subcellular location">
    <subcellularLocation>
        <location evidence="1">Membrane</location>
        <topology evidence="1">Multi-pass membrane protein</topology>
    </subcellularLocation>
</comment>
<organism evidence="8 9">
    <name type="scientific">Stentor coeruleus</name>
    <dbReference type="NCBI Taxonomy" id="5963"/>
    <lineage>
        <taxon>Eukaryota</taxon>
        <taxon>Sar</taxon>
        <taxon>Alveolata</taxon>
        <taxon>Ciliophora</taxon>
        <taxon>Postciliodesmatophora</taxon>
        <taxon>Heterotrichea</taxon>
        <taxon>Heterotrichida</taxon>
        <taxon>Stentoridae</taxon>
        <taxon>Stentor</taxon>
    </lineage>
</organism>
<dbReference type="OrthoDB" id="311187at2759"/>
<feature type="domain" description="Polycystin cation channel PKD1/PKD2" evidence="7">
    <location>
        <begin position="317"/>
        <end position="442"/>
    </location>
</feature>
<evidence type="ECO:0000259" key="7">
    <source>
        <dbReference type="Pfam" id="PF08016"/>
    </source>
</evidence>
<feature type="transmembrane region" description="Helical" evidence="6">
    <location>
        <begin position="317"/>
        <end position="333"/>
    </location>
</feature>
<evidence type="ECO:0000256" key="4">
    <source>
        <dbReference type="ARBA" id="ARBA00023136"/>
    </source>
</evidence>
<dbReference type="InterPro" id="IPR039031">
    <property type="entry name" value="Mucolipin"/>
</dbReference>
<dbReference type="GO" id="GO:0072345">
    <property type="term" value="F:NAADP-sensitive calcium-release channel activity"/>
    <property type="evidence" value="ECO:0007669"/>
    <property type="project" value="TreeGrafter"/>
</dbReference>
<keyword evidence="4 6" id="KW-0472">Membrane</keyword>
<keyword evidence="2 6" id="KW-0812">Transmembrane</keyword>
<protein>
    <recommendedName>
        <fullName evidence="7">Polycystin cation channel PKD1/PKD2 domain-containing protein</fullName>
    </recommendedName>
</protein>
<keyword evidence="3 6" id="KW-1133">Transmembrane helix</keyword>
<dbReference type="Gene3D" id="1.10.287.70">
    <property type="match status" value="1"/>
</dbReference>
<dbReference type="GO" id="GO:0016020">
    <property type="term" value="C:membrane"/>
    <property type="evidence" value="ECO:0007669"/>
    <property type="project" value="UniProtKB-SubCell"/>
</dbReference>
<feature type="transmembrane region" description="Helical" evidence="6">
    <location>
        <begin position="228"/>
        <end position="250"/>
    </location>
</feature>
<accession>A0A1R2BAT5</accession>
<evidence type="ECO:0000256" key="2">
    <source>
        <dbReference type="ARBA" id="ARBA00022692"/>
    </source>
</evidence>
<dbReference type="EMBL" id="MPUH01000802">
    <property type="protein sequence ID" value="OMJ73710.1"/>
    <property type="molecule type" value="Genomic_DNA"/>
</dbReference>
<evidence type="ECO:0000313" key="8">
    <source>
        <dbReference type="EMBL" id="OMJ73710.1"/>
    </source>
</evidence>
<feature type="compositionally biased region" description="Acidic residues" evidence="5">
    <location>
        <begin position="455"/>
        <end position="465"/>
    </location>
</feature>
<dbReference type="PANTHER" id="PTHR12127:SF7">
    <property type="entry name" value="SD02261P"/>
    <property type="match status" value="1"/>
</dbReference>
<keyword evidence="9" id="KW-1185">Reference proteome</keyword>
<comment type="caution">
    <text evidence="8">The sequence shown here is derived from an EMBL/GenBank/DDBJ whole genome shotgun (WGS) entry which is preliminary data.</text>
</comment>
<evidence type="ECO:0000256" key="3">
    <source>
        <dbReference type="ARBA" id="ARBA00022989"/>
    </source>
</evidence>
<sequence length="579" mass="66402">MGMTIKQRLYMPPIEKYEKFDKFPWKIIIQALLVIFTTVQALLVVNQITSYSYSQYLLWNKLFLNLNVQGSDTSITNSYNLFSIQELISFVERTADIYYHINKHTVDIYSYEHDSNGDKEPIKMYVDYLHYEDVKDLGYQFEYDITENDLGPFSHLNPKKYLDKVKRFEMKFTLNHHLNHHMDLSSNCYQWKITQLYDYSMHGVINTMLSTERSTCSGQIISPNSQHMWIGAIVFILAAASLITVWKYFMKRAKILATIRGGPQDFRNAWESLGLAEKLRFFNLWVVFTIIGNLCQIFGAILTILDQDVSLGAHEHLVGIGCFCAWVGSVRFLEHKSTSYTIINTLSRSFSTIGPYIIGVVPIFLAYVFLAMCLFWKTGIYPTSSSGMIAAFALVNGDSVYEFTSQLVIENSFLGQLYVYSFIVFFICCVQNIFIAIIQEGFGSLSENPPKRGDESDEEDEEDQTLESSVIKRGKKNVKELKEAEDRKKAQEAFKMILNVNKKNQNISSDTQAQITLMDNVANNIADSLWKLIAIAEPLPSQKVNRDALKFYLATTCQMKIKDALEKIKKNLIVESESS</sequence>
<feature type="transmembrane region" description="Helical" evidence="6">
    <location>
        <begin position="353"/>
        <end position="377"/>
    </location>
</feature>